<dbReference type="PANTHER" id="PTHR31065:SF52">
    <property type="entry name" value="B BOX-TYPE DOMAIN-CONTAINING PROTEIN"/>
    <property type="match status" value="1"/>
</dbReference>
<dbReference type="Proteomes" id="UP001153076">
    <property type="component" value="Unassembled WGS sequence"/>
</dbReference>
<dbReference type="InterPro" id="IPR006734">
    <property type="entry name" value="PLATZ"/>
</dbReference>
<accession>A0A9Q1QP45</accession>
<dbReference type="PANTHER" id="PTHR31065">
    <property type="entry name" value="PLATZ TRANSCRIPTION FACTOR FAMILY PROTEIN"/>
    <property type="match status" value="1"/>
</dbReference>
<dbReference type="AlphaFoldDB" id="A0A9Q1QP45"/>
<dbReference type="Pfam" id="PF04640">
    <property type="entry name" value="PLATZ"/>
    <property type="match status" value="1"/>
</dbReference>
<feature type="compositionally biased region" description="Polar residues" evidence="1">
    <location>
        <begin position="239"/>
        <end position="254"/>
    </location>
</feature>
<comment type="caution">
    <text evidence="2">The sequence shown here is derived from an EMBL/GenBank/DDBJ whole genome shotgun (WGS) entry which is preliminary data.</text>
</comment>
<reference evidence="2" key="1">
    <citation type="submission" date="2022-04" db="EMBL/GenBank/DDBJ databases">
        <title>Carnegiea gigantea Genome sequencing and assembly v2.</title>
        <authorList>
            <person name="Copetti D."/>
            <person name="Sanderson M.J."/>
            <person name="Burquez A."/>
            <person name="Wojciechowski M.F."/>
        </authorList>
    </citation>
    <scope>NUCLEOTIDE SEQUENCE</scope>
    <source>
        <strain evidence="2">SGP5-SGP5p</strain>
        <tissue evidence="2">Aerial part</tissue>
    </source>
</reference>
<proteinExistence type="predicted"/>
<organism evidence="2 3">
    <name type="scientific">Carnegiea gigantea</name>
    <dbReference type="NCBI Taxonomy" id="171969"/>
    <lineage>
        <taxon>Eukaryota</taxon>
        <taxon>Viridiplantae</taxon>
        <taxon>Streptophyta</taxon>
        <taxon>Embryophyta</taxon>
        <taxon>Tracheophyta</taxon>
        <taxon>Spermatophyta</taxon>
        <taxon>Magnoliopsida</taxon>
        <taxon>eudicotyledons</taxon>
        <taxon>Gunneridae</taxon>
        <taxon>Pentapetalae</taxon>
        <taxon>Caryophyllales</taxon>
        <taxon>Cactineae</taxon>
        <taxon>Cactaceae</taxon>
        <taxon>Cactoideae</taxon>
        <taxon>Echinocereeae</taxon>
        <taxon>Carnegiea</taxon>
    </lineage>
</organism>
<evidence type="ECO:0008006" key="4">
    <source>
        <dbReference type="Google" id="ProtNLM"/>
    </source>
</evidence>
<evidence type="ECO:0000256" key="1">
    <source>
        <dbReference type="SAM" id="MobiDB-lite"/>
    </source>
</evidence>
<dbReference type="EMBL" id="JAKOGI010000022">
    <property type="protein sequence ID" value="KAJ8449382.1"/>
    <property type="molecule type" value="Genomic_DNA"/>
</dbReference>
<evidence type="ECO:0000313" key="2">
    <source>
        <dbReference type="EMBL" id="KAJ8449382.1"/>
    </source>
</evidence>
<protein>
    <recommendedName>
        <fullName evidence="4">PLATZ transcription factor family protein</fullName>
    </recommendedName>
</protein>
<keyword evidence="3" id="KW-1185">Reference proteome</keyword>
<evidence type="ECO:0000313" key="3">
    <source>
        <dbReference type="Proteomes" id="UP001153076"/>
    </source>
</evidence>
<dbReference type="OrthoDB" id="1908108at2759"/>
<feature type="region of interest" description="Disordered" evidence="1">
    <location>
        <begin position="235"/>
        <end position="273"/>
    </location>
</feature>
<name>A0A9Q1QP45_9CARY</name>
<sequence>MAISVRLVAVLQVLKIGLEIQVGFRSIPPWLDALLNEKFFEPCLVHNHDDPPATKKPEKNIFCFDCCISVCPKCLFRHRKHVLLQVRRYVYHDVLKLDDAERLMDCYGVQSYITNSAKVVFLRQRPLTRLFKSPGGCCFTCNRNLQDPFLFCSLSCKVQHVLSTQGSLKINLSNNQMLGFSDLDEHQVITPDSVLDSAGSGSSGSGLFHASSDSTASSDIRAALHCTATTEIVRKKRSSLSANRGPNRSMTSPQPAGPTLNRRKGVPNRSPMC</sequence>
<gene>
    <name evidence="2" type="ORF">Cgig2_002514</name>
</gene>